<dbReference type="Pfam" id="PF02773">
    <property type="entry name" value="S-AdoMet_synt_C"/>
    <property type="match status" value="1"/>
</dbReference>
<dbReference type="CDD" id="cd18079">
    <property type="entry name" value="S-AdoMet_synt"/>
    <property type="match status" value="1"/>
</dbReference>
<dbReference type="AlphaFoldDB" id="A0A538SAQ3"/>
<feature type="binding site" description="in other chain" evidence="10">
    <location>
        <begin position="244"/>
        <end position="245"/>
    </location>
    <ligand>
        <name>ATP</name>
        <dbReference type="ChEBI" id="CHEBI:30616"/>
        <note>ligand shared between two neighboring subunits</note>
    </ligand>
</feature>
<evidence type="ECO:0000313" key="17">
    <source>
        <dbReference type="Proteomes" id="UP000316292"/>
    </source>
</evidence>
<keyword evidence="4 10" id="KW-0808">Transferase</keyword>
<feature type="domain" description="S-adenosylmethionine synthetase N-terminal" evidence="13">
    <location>
        <begin position="6"/>
        <end position="102"/>
    </location>
</feature>
<dbReference type="Gene3D" id="3.30.300.10">
    <property type="match status" value="3"/>
</dbReference>
<feature type="binding site" evidence="10">
    <location>
        <position position="238"/>
    </location>
    <ligand>
        <name>ATP</name>
        <dbReference type="ChEBI" id="CHEBI:30616"/>
        <note>ligand shared between two neighboring subunits</note>
    </ligand>
</feature>
<comment type="cofactor">
    <cofactor evidence="10">
        <name>Mg(2+)</name>
        <dbReference type="ChEBI" id="CHEBI:18420"/>
    </cofactor>
    <text evidence="10">Binds 2 divalent ions per subunit.</text>
</comment>
<dbReference type="PROSITE" id="PS00377">
    <property type="entry name" value="ADOMET_SYNTHASE_2"/>
    <property type="match status" value="1"/>
</dbReference>
<dbReference type="GO" id="GO:0005524">
    <property type="term" value="F:ATP binding"/>
    <property type="evidence" value="ECO:0007669"/>
    <property type="project" value="UniProtKB-UniRule"/>
</dbReference>
<evidence type="ECO:0000256" key="7">
    <source>
        <dbReference type="ARBA" id="ARBA00022840"/>
    </source>
</evidence>
<gene>
    <name evidence="10" type="primary">metK</name>
    <name evidence="16" type="ORF">E6K71_07295</name>
</gene>
<comment type="caution">
    <text evidence="16">The sequence shown here is derived from an EMBL/GenBank/DDBJ whole genome shotgun (WGS) entry which is preliminary data.</text>
</comment>
<dbReference type="GO" id="GO:0006556">
    <property type="term" value="P:S-adenosylmethionine biosynthetic process"/>
    <property type="evidence" value="ECO:0007669"/>
    <property type="project" value="UniProtKB-UniRule"/>
</dbReference>
<evidence type="ECO:0000256" key="2">
    <source>
        <dbReference type="ARBA" id="ARBA00009685"/>
    </source>
</evidence>
<dbReference type="InterPro" id="IPR022630">
    <property type="entry name" value="S-AdoMet_synt_C"/>
</dbReference>
<feature type="binding site" description="in other chain" evidence="10">
    <location>
        <begin position="229"/>
        <end position="230"/>
    </location>
    <ligand>
        <name>ATP</name>
        <dbReference type="ChEBI" id="CHEBI:30616"/>
        <note>ligand shared between two neighboring subunits</note>
    </ligand>
</feature>
<dbReference type="GO" id="GO:0004478">
    <property type="term" value="F:methionine adenosyltransferase activity"/>
    <property type="evidence" value="ECO:0007669"/>
    <property type="project" value="UniProtKB-UniRule"/>
</dbReference>
<evidence type="ECO:0000256" key="5">
    <source>
        <dbReference type="ARBA" id="ARBA00022723"/>
    </source>
</evidence>
<keyword evidence="9 10" id="KW-0630">Potassium</keyword>
<dbReference type="InterPro" id="IPR002133">
    <property type="entry name" value="S-AdoMet_synthetase"/>
</dbReference>
<evidence type="ECO:0000256" key="1">
    <source>
        <dbReference type="ARBA" id="ARBA00005224"/>
    </source>
</evidence>
<feature type="binding site" description="in other chain" evidence="10">
    <location>
        <position position="17"/>
    </location>
    <ligand>
        <name>ATP</name>
        <dbReference type="ChEBI" id="CHEBI:30616"/>
        <note>ligand shared between two neighboring subunits</note>
    </ligand>
</feature>
<dbReference type="InterPro" id="IPR022631">
    <property type="entry name" value="ADOMET_SYNTHASE_CS"/>
</dbReference>
<feature type="binding site" evidence="10">
    <location>
        <position position="19"/>
    </location>
    <ligand>
        <name>Mg(2+)</name>
        <dbReference type="ChEBI" id="CHEBI:18420"/>
    </ligand>
</feature>
<evidence type="ECO:0000259" key="14">
    <source>
        <dbReference type="Pfam" id="PF02772"/>
    </source>
</evidence>
<comment type="function">
    <text evidence="10">Catalyzes the formation of S-adenosylmethionine (AdoMet) from methionine and ATP. The overall synthetic reaction is composed of two sequential steps, AdoMet formation and the subsequent tripolyphosphate hydrolysis which occurs prior to release of AdoMet from the enzyme.</text>
</comment>
<keyword evidence="3 10" id="KW-0554">One-carbon metabolism</keyword>
<dbReference type="InterPro" id="IPR022636">
    <property type="entry name" value="S-AdoMet_synthetase_sfam"/>
</dbReference>
<dbReference type="NCBIfam" id="TIGR01034">
    <property type="entry name" value="metK"/>
    <property type="match status" value="1"/>
</dbReference>
<keyword evidence="8 10" id="KW-0460">Magnesium</keyword>
<dbReference type="GO" id="GO:0000287">
    <property type="term" value="F:magnesium ion binding"/>
    <property type="evidence" value="ECO:0007669"/>
    <property type="project" value="UniProtKB-UniRule"/>
</dbReference>
<feature type="domain" description="S-adenosylmethionine synthetase central" evidence="14">
    <location>
        <begin position="112"/>
        <end position="230"/>
    </location>
</feature>
<comment type="subunit">
    <text evidence="10">Homotetramer; dimer of dimers.</text>
</comment>
<dbReference type="Pfam" id="PF02772">
    <property type="entry name" value="S-AdoMet_synt_M"/>
    <property type="match status" value="1"/>
</dbReference>
<feature type="binding site" evidence="10">
    <location>
        <position position="45"/>
    </location>
    <ligand>
        <name>K(+)</name>
        <dbReference type="ChEBI" id="CHEBI:29103"/>
    </ligand>
</feature>
<sequence length="382" mass="42111">MTKKKYSFSSESVTEGHPDKVADQISDAILDSILAKDPMGRVACETLVTTGMALVAGEITTQCYVDIPRVVRETIREIGYDNPAIGFDYETCSVLTSIDEQSKDIALGVDRAGAGDQGLMFGYAVRETPELMPLPIQLAHALTRSLARARRSGTFPELRPDGKSQVTVEYEDGTPRRVSTVVLSTQHADMPSDDYKRFLDRLKSEVIRPALPREMIDDRTEFLINPTGRFVMGGPRADTGLTGRKIIVDSYGGFGGHGGGCFSGKDPSKVDRSGSYAARWVAKNIVGSGLAERCTVQVAYAIGVEQPVSIMVDSHGTGRVPDSRLEELVRRHFDLRPNGIIDHLDLRKPIYKKTAAYGHFGRENEGFRWELLDRVEDLKRDA</sequence>
<feature type="binding site" description="in other chain" evidence="10">
    <location>
        <begin position="161"/>
        <end position="163"/>
    </location>
    <ligand>
        <name>ATP</name>
        <dbReference type="ChEBI" id="CHEBI:30616"/>
        <note>ligand shared between two neighboring subunits</note>
    </ligand>
</feature>
<reference evidence="16 17" key="1">
    <citation type="journal article" date="2019" name="Nat. Microbiol.">
        <title>Mediterranean grassland soil C-N compound turnover is dependent on rainfall and depth, and is mediated by genomically divergent microorganisms.</title>
        <authorList>
            <person name="Diamond S."/>
            <person name="Andeer P.F."/>
            <person name="Li Z."/>
            <person name="Crits-Christoph A."/>
            <person name="Burstein D."/>
            <person name="Anantharaman K."/>
            <person name="Lane K.R."/>
            <person name="Thomas B.C."/>
            <person name="Pan C."/>
            <person name="Northen T.R."/>
            <person name="Banfield J.F."/>
        </authorList>
    </citation>
    <scope>NUCLEOTIDE SEQUENCE [LARGE SCALE GENOMIC DNA]</scope>
    <source>
        <strain evidence="16">WS_1</strain>
    </source>
</reference>
<dbReference type="GO" id="GO:0006730">
    <property type="term" value="P:one-carbon metabolic process"/>
    <property type="evidence" value="ECO:0007669"/>
    <property type="project" value="UniProtKB-KW"/>
</dbReference>
<dbReference type="PROSITE" id="PS00376">
    <property type="entry name" value="ADOMET_SYNTHASE_1"/>
    <property type="match status" value="1"/>
</dbReference>
<protein>
    <recommendedName>
        <fullName evidence="10">S-adenosylmethionine synthase</fullName>
        <shortName evidence="10">AdoMet synthase</shortName>
        <ecNumber evidence="10">2.5.1.6</ecNumber>
    </recommendedName>
    <alternativeName>
        <fullName evidence="10">MAT</fullName>
    </alternativeName>
    <alternativeName>
        <fullName evidence="10">Methionine adenosyltransferase</fullName>
    </alternativeName>
</protein>
<dbReference type="HAMAP" id="MF_00086">
    <property type="entry name" value="S_AdoMet_synth1"/>
    <property type="match status" value="1"/>
</dbReference>
<dbReference type="UniPathway" id="UPA00315">
    <property type="reaction ID" value="UER00080"/>
</dbReference>
<feature type="domain" description="S-adenosylmethionine synthetase C-terminal" evidence="15">
    <location>
        <begin position="232"/>
        <end position="370"/>
    </location>
</feature>
<dbReference type="EC" id="2.5.1.6" evidence="10"/>
<feature type="binding site" evidence="10">
    <location>
        <position position="238"/>
    </location>
    <ligand>
        <name>L-methionine</name>
        <dbReference type="ChEBI" id="CHEBI:57844"/>
        <note>ligand shared between two neighboring subunits</note>
    </ligand>
</feature>
<keyword evidence="7 10" id="KW-0067">ATP-binding</keyword>
<keyword evidence="10" id="KW-0963">Cytoplasm</keyword>
<comment type="pathway">
    <text evidence="1 10">Amino-acid biosynthesis; S-adenosyl-L-methionine biosynthesis; S-adenosyl-L-methionine from L-methionine: step 1/1.</text>
</comment>
<feature type="binding site" description="in other chain" evidence="10">
    <location>
        <position position="58"/>
    </location>
    <ligand>
        <name>L-methionine</name>
        <dbReference type="ChEBI" id="CHEBI:57844"/>
        <note>ligand shared between two neighboring subunits</note>
    </ligand>
</feature>
<dbReference type="EMBL" id="VBOR01000075">
    <property type="protein sequence ID" value="TMQ48452.1"/>
    <property type="molecule type" value="Genomic_DNA"/>
</dbReference>
<evidence type="ECO:0000256" key="12">
    <source>
        <dbReference type="RuleBase" id="RU004462"/>
    </source>
</evidence>
<organism evidence="16 17">
    <name type="scientific">Eiseniibacteriota bacterium</name>
    <dbReference type="NCBI Taxonomy" id="2212470"/>
    <lineage>
        <taxon>Bacteria</taxon>
        <taxon>Candidatus Eiseniibacteriota</taxon>
    </lineage>
</organism>
<evidence type="ECO:0000313" key="16">
    <source>
        <dbReference type="EMBL" id="TMQ48452.1"/>
    </source>
</evidence>
<comment type="cofactor">
    <cofactor evidence="10">
        <name>K(+)</name>
        <dbReference type="ChEBI" id="CHEBI:29103"/>
    </cofactor>
    <text evidence="10">Binds 1 potassium ion per subunit.</text>
</comment>
<evidence type="ECO:0000259" key="13">
    <source>
        <dbReference type="Pfam" id="PF00438"/>
    </source>
</evidence>
<evidence type="ECO:0000256" key="10">
    <source>
        <dbReference type="HAMAP-Rule" id="MF_00086"/>
    </source>
</evidence>
<comment type="caution">
    <text evidence="10">Lacks conserved residue(s) required for the propagation of feature annotation.</text>
</comment>
<dbReference type="InterPro" id="IPR022629">
    <property type="entry name" value="S-AdoMet_synt_central"/>
</dbReference>
<feature type="region of interest" description="Flexible loop" evidence="10">
    <location>
        <begin position="101"/>
        <end position="111"/>
    </location>
</feature>
<comment type="similarity">
    <text evidence="2 10 12">Belongs to the AdoMet synthase family.</text>
</comment>
<dbReference type="SUPFAM" id="SSF55973">
    <property type="entry name" value="S-adenosylmethionine synthetase"/>
    <property type="match status" value="3"/>
</dbReference>
<keyword evidence="5 10" id="KW-0479">Metal-binding</keyword>
<accession>A0A538SAQ3</accession>
<dbReference type="Proteomes" id="UP000316292">
    <property type="component" value="Unassembled WGS sequence"/>
</dbReference>
<evidence type="ECO:0000256" key="11">
    <source>
        <dbReference type="RuleBase" id="RU000542"/>
    </source>
</evidence>
<evidence type="ECO:0000256" key="4">
    <source>
        <dbReference type="ARBA" id="ARBA00022679"/>
    </source>
</evidence>
<comment type="subcellular location">
    <subcellularLocation>
        <location evidence="10 11">Cytoplasm</location>
    </subcellularLocation>
</comment>
<dbReference type="PIRSF" id="PIRSF000497">
    <property type="entry name" value="MAT"/>
    <property type="match status" value="1"/>
</dbReference>
<evidence type="ECO:0000256" key="6">
    <source>
        <dbReference type="ARBA" id="ARBA00022741"/>
    </source>
</evidence>
<evidence type="ECO:0000256" key="3">
    <source>
        <dbReference type="ARBA" id="ARBA00022563"/>
    </source>
</evidence>
<comment type="catalytic activity">
    <reaction evidence="10">
        <text>L-methionine + ATP + H2O = S-adenosyl-L-methionine + phosphate + diphosphate</text>
        <dbReference type="Rhea" id="RHEA:21080"/>
        <dbReference type="ChEBI" id="CHEBI:15377"/>
        <dbReference type="ChEBI" id="CHEBI:30616"/>
        <dbReference type="ChEBI" id="CHEBI:33019"/>
        <dbReference type="ChEBI" id="CHEBI:43474"/>
        <dbReference type="ChEBI" id="CHEBI:57844"/>
        <dbReference type="ChEBI" id="CHEBI:59789"/>
        <dbReference type="EC" id="2.5.1.6"/>
    </reaction>
</comment>
<evidence type="ECO:0000256" key="9">
    <source>
        <dbReference type="ARBA" id="ARBA00022958"/>
    </source>
</evidence>
<dbReference type="GO" id="GO:0005737">
    <property type="term" value="C:cytoplasm"/>
    <property type="evidence" value="ECO:0007669"/>
    <property type="project" value="UniProtKB-SubCell"/>
</dbReference>
<dbReference type="FunFam" id="3.30.300.10:FF:000003">
    <property type="entry name" value="S-adenosylmethionine synthase"/>
    <property type="match status" value="1"/>
</dbReference>
<dbReference type="FunFam" id="3.30.300.10:FF:000004">
    <property type="entry name" value="S-adenosylmethionine synthase"/>
    <property type="match status" value="1"/>
</dbReference>
<feature type="binding site" evidence="10">
    <location>
        <position position="265"/>
    </location>
    <ligand>
        <name>ATP</name>
        <dbReference type="ChEBI" id="CHEBI:30616"/>
        <note>ligand shared between two neighboring subunits</note>
    </ligand>
</feature>
<proteinExistence type="inferred from homology"/>
<name>A0A538SAQ3_UNCEI</name>
<dbReference type="Pfam" id="PF00438">
    <property type="entry name" value="S-AdoMet_synt_N"/>
    <property type="match status" value="1"/>
</dbReference>
<dbReference type="PANTHER" id="PTHR11964">
    <property type="entry name" value="S-ADENOSYLMETHIONINE SYNTHETASE"/>
    <property type="match status" value="1"/>
</dbReference>
<feature type="binding site" description="in other chain" evidence="10">
    <location>
        <position position="101"/>
    </location>
    <ligand>
        <name>L-methionine</name>
        <dbReference type="ChEBI" id="CHEBI:57844"/>
        <note>ligand shared between two neighboring subunits</note>
    </ligand>
</feature>
<keyword evidence="6 10" id="KW-0547">Nucleotide-binding</keyword>
<evidence type="ECO:0000256" key="8">
    <source>
        <dbReference type="ARBA" id="ARBA00022842"/>
    </source>
</evidence>
<dbReference type="InterPro" id="IPR022628">
    <property type="entry name" value="S-AdoMet_synt_N"/>
</dbReference>
<feature type="binding site" description="in other chain" evidence="10">
    <location>
        <position position="269"/>
    </location>
    <ligand>
        <name>L-methionine</name>
        <dbReference type="ChEBI" id="CHEBI:57844"/>
        <note>ligand shared between two neighboring subunits</note>
    </ligand>
</feature>
<evidence type="ECO:0000259" key="15">
    <source>
        <dbReference type="Pfam" id="PF02773"/>
    </source>
</evidence>